<dbReference type="AlphaFoldDB" id="A0A9N9JBL0"/>
<dbReference type="EMBL" id="CAJVPZ010047719">
    <property type="protein sequence ID" value="CAG8772946.1"/>
    <property type="molecule type" value="Genomic_DNA"/>
</dbReference>
<organism evidence="2 3">
    <name type="scientific">Racocetra fulgida</name>
    <dbReference type="NCBI Taxonomy" id="60492"/>
    <lineage>
        <taxon>Eukaryota</taxon>
        <taxon>Fungi</taxon>
        <taxon>Fungi incertae sedis</taxon>
        <taxon>Mucoromycota</taxon>
        <taxon>Glomeromycotina</taxon>
        <taxon>Glomeromycetes</taxon>
        <taxon>Diversisporales</taxon>
        <taxon>Gigasporaceae</taxon>
        <taxon>Racocetra</taxon>
    </lineage>
</organism>
<sequence length="40" mass="4410">MSVQSSDPLQSQDISDTNLSSVDTSLKKKDVVLPKQFDEV</sequence>
<feature type="non-terminal residue" evidence="2">
    <location>
        <position position="40"/>
    </location>
</feature>
<protein>
    <submittedName>
        <fullName evidence="2">18300_t:CDS:1</fullName>
    </submittedName>
</protein>
<accession>A0A9N9JBL0</accession>
<evidence type="ECO:0000313" key="2">
    <source>
        <dbReference type="EMBL" id="CAG8772946.1"/>
    </source>
</evidence>
<evidence type="ECO:0000313" key="3">
    <source>
        <dbReference type="Proteomes" id="UP000789396"/>
    </source>
</evidence>
<name>A0A9N9JBL0_9GLOM</name>
<reference evidence="2" key="1">
    <citation type="submission" date="2021-06" db="EMBL/GenBank/DDBJ databases">
        <authorList>
            <person name="Kallberg Y."/>
            <person name="Tangrot J."/>
            <person name="Rosling A."/>
        </authorList>
    </citation>
    <scope>NUCLEOTIDE SEQUENCE</scope>
    <source>
        <strain evidence="2">IN212</strain>
    </source>
</reference>
<comment type="caution">
    <text evidence="2">The sequence shown here is derived from an EMBL/GenBank/DDBJ whole genome shotgun (WGS) entry which is preliminary data.</text>
</comment>
<proteinExistence type="predicted"/>
<keyword evidence="3" id="KW-1185">Reference proteome</keyword>
<dbReference type="Proteomes" id="UP000789396">
    <property type="component" value="Unassembled WGS sequence"/>
</dbReference>
<feature type="region of interest" description="Disordered" evidence="1">
    <location>
        <begin position="1"/>
        <end position="21"/>
    </location>
</feature>
<gene>
    <name evidence="2" type="ORF">RFULGI_LOCUS15197</name>
</gene>
<evidence type="ECO:0000256" key="1">
    <source>
        <dbReference type="SAM" id="MobiDB-lite"/>
    </source>
</evidence>